<evidence type="ECO:0000313" key="8">
    <source>
        <dbReference type="Proteomes" id="UP000184000"/>
    </source>
</evidence>
<keyword evidence="7" id="KW-0238">DNA-binding</keyword>
<dbReference type="PROSITE" id="PS00676">
    <property type="entry name" value="SIGMA54_INTERACT_2"/>
    <property type="match status" value="1"/>
</dbReference>
<dbReference type="InterPro" id="IPR002197">
    <property type="entry name" value="HTH_Fis"/>
</dbReference>
<dbReference type="SUPFAM" id="SSF46689">
    <property type="entry name" value="Homeodomain-like"/>
    <property type="match status" value="1"/>
</dbReference>
<organism evidence="7 8">
    <name type="scientific">Stutzerimonas xanthomarina DSM 18231</name>
    <dbReference type="NCBI Taxonomy" id="1403346"/>
    <lineage>
        <taxon>Bacteria</taxon>
        <taxon>Pseudomonadati</taxon>
        <taxon>Pseudomonadota</taxon>
        <taxon>Gammaproteobacteria</taxon>
        <taxon>Pseudomonadales</taxon>
        <taxon>Pseudomonadaceae</taxon>
        <taxon>Stutzerimonas</taxon>
    </lineage>
</organism>
<keyword evidence="2" id="KW-0808">Transferase</keyword>
<dbReference type="Pfam" id="PF25601">
    <property type="entry name" value="AAA_lid_14"/>
    <property type="match status" value="1"/>
</dbReference>
<dbReference type="CDD" id="cd00009">
    <property type="entry name" value="AAA"/>
    <property type="match status" value="1"/>
</dbReference>
<dbReference type="InterPro" id="IPR025943">
    <property type="entry name" value="Sigma_54_int_dom_ATP-bd_2"/>
</dbReference>
<dbReference type="InterPro" id="IPR013656">
    <property type="entry name" value="PAS_4"/>
</dbReference>
<dbReference type="PRINTS" id="PR01590">
    <property type="entry name" value="HTHFIS"/>
</dbReference>
<dbReference type="GO" id="GO:0005524">
    <property type="term" value="F:ATP binding"/>
    <property type="evidence" value="ECO:0007669"/>
    <property type="project" value="UniProtKB-KW"/>
</dbReference>
<keyword evidence="3" id="KW-0067">ATP-binding</keyword>
<dbReference type="InterPro" id="IPR058031">
    <property type="entry name" value="AAA_lid_NorR"/>
</dbReference>
<keyword evidence="4" id="KW-0805">Transcription regulation</keyword>
<dbReference type="EMBL" id="FQXA01000002">
    <property type="protein sequence ID" value="SHG76633.1"/>
    <property type="molecule type" value="Genomic_DNA"/>
</dbReference>
<accession>A0A1M5MIU7</accession>
<evidence type="ECO:0000256" key="3">
    <source>
        <dbReference type="ARBA" id="ARBA00022840"/>
    </source>
</evidence>
<feature type="domain" description="Sigma-54 factor interaction" evidence="6">
    <location>
        <begin position="188"/>
        <end position="418"/>
    </location>
</feature>
<dbReference type="Gene3D" id="3.40.50.300">
    <property type="entry name" value="P-loop containing nucleotide triphosphate hydrolases"/>
    <property type="match status" value="1"/>
</dbReference>
<keyword evidence="5" id="KW-0804">Transcription</keyword>
<dbReference type="InterPro" id="IPR009057">
    <property type="entry name" value="Homeodomain-like_sf"/>
</dbReference>
<dbReference type="GO" id="GO:0043565">
    <property type="term" value="F:sequence-specific DNA binding"/>
    <property type="evidence" value="ECO:0007669"/>
    <property type="project" value="InterPro"/>
</dbReference>
<dbReference type="PANTHER" id="PTHR32071">
    <property type="entry name" value="TRANSCRIPTIONAL REGULATORY PROTEIN"/>
    <property type="match status" value="1"/>
</dbReference>
<name>A0A1M5MIU7_9GAMM</name>
<dbReference type="Gene3D" id="1.10.8.60">
    <property type="match status" value="1"/>
</dbReference>
<evidence type="ECO:0000256" key="1">
    <source>
        <dbReference type="ARBA" id="ARBA00022741"/>
    </source>
</evidence>
<keyword evidence="1" id="KW-0547">Nucleotide-binding</keyword>
<dbReference type="Pfam" id="PF08448">
    <property type="entry name" value="PAS_4"/>
    <property type="match status" value="1"/>
</dbReference>
<dbReference type="FunFam" id="3.40.50.300:FF:000006">
    <property type="entry name" value="DNA-binding transcriptional regulator NtrC"/>
    <property type="match status" value="1"/>
</dbReference>
<dbReference type="InterPro" id="IPR027417">
    <property type="entry name" value="P-loop_NTPase"/>
</dbReference>
<reference evidence="7 8" key="1">
    <citation type="submission" date="2016-11" db="EMBL/GenBank/DDBJ databases">
        <authorList>
            <person name="Jaros S."/>
            <person name="Januszkiewicz K."/>
            <person name="Wedrychowicz H."/>
        </authorList>
    </citation>
    <scope>NUCLEOTIDE SEQUENCE [LARGE SCALE GENOMIC DNA]</scope>
    <source>
        <strain evidence="7 8">DSM 18231</strain>
    </source>
</reference>
<dbReference type="PROSITE" id="PS00675">
    <property type="entry name" value="SIGMA54_INTERACT_1"/>
    <property type="match status" value="1"/>
</dbReference>
<protein>
    <submittedName>
        <fullName evidence="7">Transcriptional regulator containing PAS, AAA-type ATPase, and DNA-binding Fis domains</fullName>
    </submittedName>
</protein>
<evidence type="ECO:0000313" key="7">
    <source>
        <dbReference type="EMBL" id="SHG76633.1"/>
    </source>
</evidence>
<dbReference type="Gene3D" id="3.30.450.20">
    <property type="entry name" value="PAS domain"/>
    <property type="match status" value="1"/>
</dbReference>
<dbReference type="AlphaFoldDB" id="A0A1M5MIU7"/>
<evidence type="ECO:0000256" key="4">
    <source>
        <dbReference type="ARBA" id="ARBA00023015"/>
    </source>
</evidence>
<evidence type="ECO:0000259" key="6">
    <source>
        <dbReference type="PROSITE" id="PS50045"/>
    </source>
</evidence>
<dbReference type="GO" id="GO:0016301">
    <property type="term" value="F:kinase activity"/>
    <property type="evidence" value="ECO:0007669"/>
    <property type="project" value="UniProtKB-KW"/>
</dbReference>
<dbReference type="GO" id="GO:0006355">
    <property type="term" value="P:regulation of DNA-templated transcription"/>
    <property type="evidence" value="ECO:0007669"/>
    <property type="project" value="InterPro"/>
</dbReference>
<proteinExistence type="predicted"/>
<dbReference type="PANTHER" id="PTHR32071:SF99">
    <property type="entry name" value="TRANSCRIPTIONAL REGULATORY PROTEIN"/>
    <property type="match status" value="1"/>
</dbReference>
<dbReference type="SUPFAM" id="SSF55785">
    <property type="entry name" value="PYP-like sensor domain (PAS domain)"/>
    <property type="match status" value="1"/>
</dbReference>
<dbReference type="SMART" id="SM00382">
    <property type="entry name" value="AAA"/>
    <property type="match status" value="1"/>
</dbReference>
<sequence length="516" mass="55876">MPLAAGAFHNRPNLTGQFEPMAIARNDLDHNGLTIGVSPERFRAVAMPLLFDHLNAQCEGTIAVNRQARIVWINDKYAAKIGISDPRSVLGKEIEEVLPASRLREVMESGQPSMLDLMAFGGEHFVVTRIPLRDEDGTLVGALGFVLFDRARHLRPLMAKFTTLQTQLVATQNELAKARRARYTIAGFIGTSPAASEVKRQARRAAQLDATVLIRGETGTGKELLAQGIHNLSPRANGPFVAVNVAAIPETLVEAELFGTAPGAFTGADRKARIGKFEVANGGTLFLDEIGDLPLALQAKLLRVLQEQEIEPLGSNQVKPLNVRVIAATHIDLEAKVAAGEFRDDLYYRLNVLALQVPPLRERATDIPAVIEHLLDDIANRSGQAPMELAPSAIALLCNQPWRGNVRELGNLLERAQLSADGTSLEARHFLPLLDAKTAAAPQAVVTPSEPVLADPTPEPDAPLQLLAESIAQAERRALQTALLACKGNRRRAATELGISRASLYSKLQLHGLSER</sequence>
<dbReference type="InterPro" id="IPR035965">
    <property type="entry name" value="PAS-like_dom_sf"/>
</dbReference>
<dbReference type="InterPro" id="IPR025662">
    <property type="entry name" value="Sigma_54_int_dom_ATP-bd_1"/>
</dbReference>
<dbReference type="Proteomes" id="UP000184000">
    <property type="component" value="Unassembled WGS sequence"/>
</dbReference>
<dbReference type="PROSITE" id="PS50045">
    <property type="entry name" value="SIGMA54_INTERACT_4"/>
    <property type="match status" value="1"/>
</dbReference>
<gene>
    <name evidence="7" type="ORF">SAMN02744645_1289</name>
</gene>
<evidence type="ECO:0000256" key="2">
    <source>
        <dbReference type="ARBA" id="ARBA00022777"/>
    </source>
</evidence>
<dbReference type="InterPro" id="IPR003593">
    <property type="entry name" value="AAA+_ATPase"/>
</dbReference>
<dbReference type="InterPro" id="IPR002078">
    <property type="entry name" value="Sigma_54_int"/>
</dbReference>
<evidence type="ECO:0000256" key="5">
    <source>
        <dbReference type="ARBA" id="ARBA00023163"/>
    </source>
</evidence>
<dbReference type="Pfam" id="PF02954">
    <property type="entry name" value="HTH_8"/>
    <property type="match status" value="1"/>
</dbReference>
<keyword evidence="2" id="KW-0418">Kinase</keyword>
<dbReference type="Pfam" id="PF00158">
    <property type="entry name" value="Sigma54_activat"/>
    <property type="match status" value="1"/>
</dbReference>
<dbReference type="Gene3D" id="1.10.10.60">
    <property type="entry name" value="Homeodomain-like"/>
    <property type="match status" value="1"/>
</dbReference>
<dbReference type="SUPFAM" id="SSF52540">
    <property type="entry name" value="P-loop containing nucleoside triphosphate hydrolases"/>
    <property type="match status" value="1"/>
</dbReference>